<evidence type="ECO:0000256" key="4">
    <source>
        <dbReference type="ARBA" id="ARBA00022679"/>
    </source>
</evidence>
<keyword evidence="10" id="KW-0676">Redox-active center</keyword>
<evidence type="ECO:0000256" key="1">
    <source>
        <dbReference type="ARBA" id="ARBA00004496"/>
    </source>
</evidence>
<dbReference type="GO" id="GO:0009229">
    <property type="term" value="P:thiamine diphosphate biosynthetic process"/>
    <property type="evidence" value="ECO:0007669"/>
    <property type="project" value="UniProtKB-UniRule"/>
</dbReference>
<reference evidence="15" key="1">
    <citation type="submission" date="2017-05" db="EMBL/GenBank/DDBJ databases">
        <authorList>
            <person name="Barney B.M."/>
        </authorList>
    </citation>
    <scope>NUCLEOTIDE SEQUENCE [LARGE SCALE GENOMIC DNA]</scope>
    <source>
        <strain evidence="15">PSBB022</strain>
    </source>
</reference>
<dbReference type="NCBIfam" id="TIGR00342">
    <property type="entry name" value="tRNA uracil 4-sulfurtransferase ThiI"/>
    <property type="match status" value="1"/>
</dbReference>
<feature type="binding site" evidence="11">
    <location>
        <begin position="185"/>
        <end position="186"/>
    </location>
    <ligand>
        <name>ATP</name>
        <dbReference type="ChEBI" id="CHEBI:30616"/>
    </ligand>
</feature>
<keyword evidence="15" id="KW-1185">Reference proteome</keyword>
<dbReference type="PROSITE" id="PS50206">
    <property type="entry name" value="RHODANESE_3"/>
    <property type="match status" value="1"/>
</dbReference>
<protein>
    <recommendedName>
        <fullName evidence="11">tRNA sulfurtransferase</fullName>
        <ecNumber evidence="11">2.8.1.4</ecNumber>
    </recommendedName>
    <alternativeName>
        <fullName evidence="11">Sulfur carrier protein ThiS sulfurtransferase</fullName>
    </alternativeName>
    <alternativeName>
        <fullName evidence="11">Thiamine biosynthesis protein ThiI</fullName>
    </alternativeName>
    <alternativeName>
        <fullName evidence="11">tRNA 4-thiouridine synthase</fullName>
    </alternativeName>
</protein>
<dbReference type="InterPro" id="IPR049961">
    <property type="entry name" value="ThiI_N"/>
</dbReference>
<dbReference type="GO" id="GO:0004810">
    <property type="term" value="F:CCA tRNA nucleotidyltransferase activity"/>
    <property type="evidence" value="ECO:0007669"/>
    <property type="project" value="InterPro"/>
</dbReference>
<dbReference type="Pfam" id="PF02568">
    <property type="entry name" value="ThiI"/>
    <property type="match status" value="1"/>
</dbReference>
<sequence>MHFVVKVFPEITIKSPPVRKRFIKQLRDNLRLLLANIGVVIDVQRDWEKIEIRSPGADAQVTAQVADVLARTPGIANFVLIHEYPLGDLESIFQHTLRHWREPLAGKTFCVRIRRVGQHSFSSVEAEKYVGGGLLQHSDAKGVVLQKPEITVSLEIKGERLWVVASKTQGLGGYPLGAQDPVLSLISGGFDSTVSTYLCIKRGLRAHYCFFNLGGRAHEIGVKEVAYYLWNKYGASHRVKFVTVPFEEVLKEILEKVDNAYMGVVLKRMMLRAAEKVAESLEIPALVTGESVAQVASQTLINLNVIDRAIDTVVLRPLVTMDKGDIIDLSRKIGTESFAASMPEYCGVISVNPTIKAKLPRVVHEEGKFDMAILERAIDERRAQNIDEIVDELDADLSVPLVGEVIAGQVVIDIRHPDEQEANPLALEGVEVRVIPFYSLNNQFPQLDSSVQYFLYCQKGVMSQLHAANLKDAGHLNVGVYRPEPRSACAIS</sequence>
<feature type="domain" description="THUMP" evidence="13">
    <location>
        <begin position="63"/>
        <end position="167"/>
    </location>
</feature>
<feature type="domain" description="Rhodanese" evidence="12">
    <location>
        <begin position="405"/>
        <end position="488"/>
    </location>
</feature>
<keyword evidence="7 11" id="KW-0694">RNA-binding</keyword>
<dbReference type="Gene3D" id="3.40.50.620">
    <property type="entry name" value="HUPs"/>
    <property type="match status" value="1"/>
</dbReference>
<evidence type="ECO:0000256" key="8">
    <source>
        <dbReference type="ARBA" id="ARBA00022977"/>
    </source>
</evidence>
<gene>
    <name evidence="11" type="primary">thiI</name>
    <name evidence="14" type="ORF">CBP51_09930</name>
</gene>
<keyword evidence="5 11" id="KW-0547">Nucleotide-binding</keyword>
<dbReference type="GO" id="GO:0005524">
    <property type="term" value="F:ATP binding"/>
    <property type="evidence" value="ECO:0007669"/>
    <property type="project" value="UniProtKB-UniRule"/>
</dbReference>
<comment type="function">
    <text evidence="11">Catalyzes the ATP-dependent transfer of a sulfur to tRNA to produce 4-thiouridine in position 8 of tRNAs, which functions as a near-UV photosensor. Also catalyzes the transfer of sulfur to the sulfur carrier protein ThiS, forming ThiS-thiocarboxylate. This is a step in the synthesis of thiazole, in the thiamine biosynthesis pathway. The sulfur is donated as persulfide by IscS.</text>
</comment>
<evidence type="ECO:0000256" key="6">
    <source>
        <dbReference type="ARBA" id="ARBA00022840"/>
    </source>
</evidence>
<evidence type="ECO:0000259" key="13">
    <source>
        <dbReference type="PROSITE" id="PS51165"/>
    </source>
</evidence>
<comment type="pathway">
    <text evidence="11">Cofactor biosynthesis; thiamine diphosphate biosynthesis.</text>
</comment>
<dbReference type="UniPathway" id="UPA00060"/>
<dbReference type="NCBIfam" id="TIGR04271">
    <property type="entry name" value="ThiI_C_thiazole"/>
    <property type="match status" value="1"/>
</dbReference>
<evidence type="ECO:0000256" key="9">
    <source>
        <dbReference type="ARBA" id="ARBA00023157"/>
    </source>
</evidence>
<dbReference type="RefSeq" id="WP_094984720.1">
    <property type="nucleotide sequence ID" value="NZ_NHNI01000001.1"/>
</dbReference>
<feature type="active site" description="Cysteine persulfide intermediate" evidence="11">
    <location>
        <position position="457"/>
    </location>
</feature>
<comment type="caution">
    <text evidence="14">The sequence shown here is derived from an EMBL/GenBank/DDBJ whole genome shotgun (WGS) entry which is preliminary data.</text>
</comment>
<proteinExistence type="inferred from homology"/>
<dbReference type="STRING" id="1209072.GCA_000766945_02955"/>
<dbReference type="SUPFAM" id="SSF52821">
    <property type="entry name" value="Rhodanese/Cell cycle control phosphatase"/>
    <property type="match status" value="1"/>
</dbReference>
<dbReference type="InterPro" id="IPR020536">
    <property type="entry name" value="ThiI_AANH"/>
</dbReference>
<evidence type="ECO:0000259" key="12">
    <source>
        <dbReference type="PROSITE" id="PS50206"/>
    </source>
</evidence>
<evidence type="ECO:0000256" key="7">
    <source>
        <dbReference type="ARBA" id="ARBA00022884"/>
    </source>
</evidence>
<evidence type="ECO:0000256" key="2">
    <source>
        <dbReference type="ARBA" id="ARBA00022490"/>
    </source>
</evidence>
<keyword evidence="8 11" id="KW-0784">Thiamine biosynthesis</keyword>
<dbReference type="SMART" id="SM00981">
    <property type="entry name" value="THUMP"/>
    <property type="match status" value="1"/>
</dbReference>
<dbReference type="Pfam" id="PF02926">
    <property type="entry name" value="THUMP"/>
    <property type="match status" value="1"/>
</dbReference>
<evidence type="ECO:0000313" key="15">
    <source>
        <dbReference type="Proteomes" id="UP000216101"/>
    </source>
</evidence>
<comment type="catalytic activity">
    <reaction evidence="11">
        <text>[ThiI sulfur-carrier protein]-S-sulfanyl-L-cysteine + a uridine in tRNA + 2 reduced [2Fe-2S]-[ferredoxin] + ATP + H(+) = [ThiI sulfur-carrier protein]-L-cysteine + a 4-thiouridine in tRNA + 2 oxidized [2Fe-2S]-[ferredoxin] + AMP + diphosphate</text>
        <dbReference type="Rhea" id="RHEA:24176"/>
        <dbReference type="Rhea" id="RHEA-COMP:10000"/>
        <dbReference type="Rhea" id="RHEA-COMP:10001"/>
        <dbReference type="Rhea" id="RHEA-COMP:13337"/>
        <dbReference type="Rhea" id="RHEA-COMP:13338"/>
        <dbReference type="Rhea" id="RHEA-COMP:13339"/>
        <dbReference type="Rhea" id="RHEA-COMP:13340"/>
        <dbReference type="ChEBI" id="CHEBI:15378"/>
        <dbReference type="ChEBI" id="CHEBI:29950"/>
        <dbReference type="ChEBI" id="CHEBI:30616"/>
        <dbReference type="ChEBI" id="CHEBI:33019"/>
        <dbReference type="ChEBI" id="CHEBI:33737"/>
        <dbReference type="ChEBI" id="CHEBI:33738"/>
        <dbReference type="ChEBI" id="CHEBI:61963"/>
        <dbReference type="ChEBI" id="CHEBI:65315"/>
        <dbReference type="ChEBI" id="CHEBI:136798"/>
        <dbReference type="ChEBI" id="CHEBI:456215"/>
        <dbReference type="EC" id="2.8.1.4"/>
    </reaction>
</comment>
<comment type="caution">
    <text evidence="11">Lacks conserved residue(s) required for the propagation of feature annotation.</text>
</comment>
<feature type="binding site" evidence="11">
    <location>
        <position position="298"/>
    </location>
    <ligand>
        <name>ATP</name>
        <dbReference type="ChEBI" id="CHEBI:30616"/>
    </ligand>
</feature>
<dbReference type="InterPro" id="IPR049962">
    <property type="entry name" value="THUMP_ThiI"/>
</dbReference>
<dbReference type="AlphaFoldDB" id="A0A266QBL2"/>
<evidence type="ECO:0000256" key="11">
    <source>
        <dbReference type="HAMAP-Rule" id="MF_00021"/>
    </source>
</evidence>
<dbReference type="SUPFAM" id="SSF143437">
    <property type="entry name" value="THUMP domain-like"/>
    <property type="match status" value="1"/>
</dbReference>
<accession>A0A266QBL2</accession>
<feature type="binding site" evidence="11">
    <location>
        <position position="267"/>
    </location>
    <ligand>
        <name>ATP</name>
        <dbReference type="ChEBI" id="CHEBI:30616"/>
    </ligand>
</feature>
<dbReference type="InterPro" id="IPR054173">
    <property type="entry name" value="ThiI_fer"/>
</dbReference>
<dbReference type="InterPro" id="IPR001763">
    <property type="entry name" value="Rhodanese-like_dom"/>
</dbReference>
<dbReference type="InterPro" id="IPR003720">
    <property type="entry name" value="tRNA_STrfase"/>
</dbReference>
<dbReference type="GO" id="GO:0140741">
    <property type="term" value="F:tRNA-uracil-4 sulfurtransferase activity"/>
    <property type="evidence" value="ECO:0007669"/>
    <property type="project" value="UniProtKB-EC"/>
</dbReference>
<dbReference type="PANTHER" id="PTHR43209:SF1">
    <property type="entry name" value="TRNA SULFURTRANSFERASE"/>
    <property type="match status" value="1"/>
</dbReference>
<dbReference type="PROSITE" id="PS51165">
    <property type="entry name" value="THUMP"/>
    <property type="match status" value="1"/>
</dbReference>
<feature type="binding site" evidence="11">
    <location>
        <position position="289"/>
    </location>
    <ligand>
        <name>ATP</name>
        <dbReference type="ChEBI" id="CHEBI:30616"/>
    </ligand>
</feature>
<dbReference type="GO" id="GO:0002937">
    <property type="term" value="P:tRNA 4-thiouridine biosynthesis"/>
    <property type="evidence" value="ECO:0007669"/>
    <property type="project" value="TreeGrafter"/>
</dbReference>
<dbReference type="SUPFAM" id="SSF52402">
    <property type="entry name" value="Adenine nucleotide alpha hydrolases-like"/>
    <property type="match status" value="1"/>
</dbReference>
<dbReference type="GO" id="GO:0009228">
    <property type="term" value="P:thiamine biosynthetic process"/>
    <property type="evidence" value="ECO:0007669"/>
    <property type="project" value="UniProtKB-KW"/>
</dbReference>
<dbReference type="GO" id="GO:0000049">
    <property type="term" value="F:tRNA binding"/>
    <property type="evidence" value="ECO:0007669"/>
    <property type="project" value="UniProtKB-UniRule"/>
</dbReference>
<dbReference type="Gene3D" id="3.30.2130.30">
    <property type="match status" value="1"/>
</dbReference>
<dbReference type="InterPro" id="IPR026340">
    <property type="entry name" value="THII_Thiazole_biosynth_dom"/>
</dbReference>
<evidence type="ECO:0000313" key="14">
    <source>
        <dbReference type="EMBL" id="OZY87274.1"/>
    </source>
</evidence>
<dbReference type="Proteomes" id="UP000216101">
    <property type="component" value="Unassembled WGS sequence"/>
</dbReference>
<comment type="subcellular location">
    <subcellularLocation>
        <location evidence="1 11">Cytoplasm</location>
    </subcellularLocation>
</comment>
<dbReference type="HAMAP" id="MF_00021">
    <property type="entry name" value="ThiI"/>
    <property type="match status" value="1"/>
</dbReference>
<dbReference type="GO" id="GO:0005829">
    <property type="term" value="C:cytosol"/>
    <property type="evidence" value="ECO:0007669"/>
    <property type="project" value="TreeGrafter"/>
</dbReference>
<dbReference type="InterPro" id="IPR014729">
    <property type="entry name" value="Rossmann-like_a/b/a_fold"/>
</dbReference>
<keyword evidence="2 11" id="KW-0963">Cytoplasm</keyword>
<keyword evidence="3 11" id="KW-0820">tRNA-binding</keyword>
<keyword evidence="4 11" id="KW-0808">Transferase</keyword>
<evidence type="ECO:0000256" key="3">
    <source>
        <dbReference type="ARBA" id="ARBA00022555"/>
    </source>
</evidence>
<keyword evidence="9" id="KW-1015">Disulfide bond</keyword>
<dbReference type="PANTHER" id="PTHR43209">
    <property type="entry name" value="TRNA SULFURTRANSFERASE"/>
    <property type="match status" value="1"/>
</dbReference>
<dbReference type="GO" id="GO:0052837">
    <property type="term" value="P:thiazole biosynthetic process"/>
    <property type="evidence" value="ECO:0007669"/>
    <property type="project" value="InterPro"/>
</dbReference>
<dbReference type="CDD" id="cd01712">
    <property type="entry name" value="PPase_ThiI"/>
    <property type="match status" value="1"/>
</dbReference>
<dbReference type="Pfam" id="PF22025">
    <property type="entry name" value="ThiI_fer"/>
    <property type="match status" value="1"/>
</dbReference>
<dbReference type="CDD" id="cd11716">
    <property type="entry name" value="THUMP_ThiI"/>
    <property type="match status" value="1"/>
</dbReference>
<evidence type="ECO:0000256" key="10">
    <source>
        <dbReference type="ARBA" id="ARBA00023284"/>
    </source>
</evidence>
<dbReference type="InterPro" id="IPR004114">
    <property type="entry name" value="THUMP_dom"/>
</dbReference>
<name>A0A266QBL2_9GAMM</name>
<keyword evidence="6 11" id="KW-0067">ATP-binding</keyword>
<comment type="catalytic activity">
    <reaction evidence="11">
        <text>[ThiS sulfur-carrier protein]-C-terminal Gly-Gly-AMP + S-sulfanyl-L-cysteinyl-[cysteine desulfurase] + AH2 = [ThiS sulfur-carrier protein]-C-terminal-Gly-aminoethanethioate + L-cysteinyl-[cysteine desulfurase] + A + AMP + 2 H(+)</text>
        <dbReference type="Rhea" id="RHEA:43340"/>
        <dbReference type="Rhea" id="RHEA-COMP:12157"/>
        <dbReference type="Rhea" id="RHEA-COMP:12158"/>
        <dbReference type="Rhea" id="RHEA-COMP:12910"/>
        <dbReference type="Rhea" id="RHEA-COMP:19908"/>
        <dbReference type="ChEBI" id="CHEBI:13193"/>
        <dbReference type="ChEBI" id="CHEBI:15378"/>
        <dbReference type="ChEBI" id="CHEBI:17499"/>
        <dbReference type="ChEBI" id="CHEBI:29950"/>
        <dbReference type="ChEBI" id="CHEBI:61963"/>
        <dbReference type="ChEBI" id="CHEBI:90618"/>
        <dbReference type="ChEBI" id="CHEBI:232372"/>
        <dbReference type="ChEBI" id="CHEBI:456215"/>
    </reaction>
</comment>
<organism evidence="14 15">
    <name type="scientific">Cellvibrio mixtus</name>
    <dbReference type="NCBI Taxonomy" id="39650"/>
    <lineage>
        <taxon>Bacteria</taxon>
        <taxon>Pseudomonadati</taxon>
        <taxon>Pseudomonadota</taxon>
        <taxon>Gammaproteobacteria</taxon>
        <taxon>Cellvibrionales</taxon>
        <taxon>Cellvibrionaceae</taxon>
        <taxon>Cellvibrio</taxon>
    </lineage>
</organism>
<comment type="similarity">
    <text evidence="11">Belongs to the ThiI family.</text>
</comment>
<dbReference type="InterPro" id="IPR036873">
    <property type="entry name" value="Rhodanese-like_dom_sf"/>
</dbReference>
<dbReference type="EMBL" id="NHNI01000001">
    <property type="protein sequence ID" value="OZY87274.1"/>
    <property type="molecule type" value="Genomic_DNA"/>
</dbReference>
<dbReference type="EC" id="2.8.1.4" evidence="11"/>
<evidence type="ECO:0000256" key="5">
    <source>
        <dbReference type="ARBA" id="ARBA00022741"/>
    </source>
</evidence>
<dbReference type="Gene3D" id="3.40.250.10">
    <property type="entry name" value="Rhodanese-like domain"/>
    <property type="match status" value="1"/>
</dbReference>
<dbReference type="InterPro" id="IPR050102">
    <property type="entry name" value="tRNA_sulfurtransferase_ThiI"/>
</dbReference>